<dbReference type="PIRSF" id="PIRSF017269">
    <property type="entry name" value="GCD14"/>
    <property type="match status" value="1"/>
</dbReference>
<feature type="binding site" evidence="5">
    <location>
        <position position="177"/>
    </location>
    <ligand>
        <name>S-adenosyl-L-methionine</name>
        <dbReference type="ChEBI" id="CHEBI:59789"/>
    </ligand>
</feature>
<accession>A0A7J3ZIU6</accession>
<dbReference type="Pfam" id="PF08704">
    <property type="entry name" value="GCD14"/>
    <property type="match status" value="1"/>
</dbReference>
<name>A0A7J3ZIU6_9CREN</name>
<evidence type="ECO:0000313" key="7">
    <source>
        <dbReference type="EMBL" id="HHQ80025.1"/>
    </source>
</evidence>
<dbReference type="GO" id="GO:0031515">
    <property type="term" value="C:tRNA (m1A) methyltransferase complex"/>
    <property type="evidence" value="ECO:0007669"/>
    <property type="project" value="InterPro"/>
</dbReference>
<dbReference type="PANTHER" id="PTHR12133">
    <property type="entry name" value="TRNA (ADENINE(58)-N(1))-METHYLTRANSFERASE"/>
    <property type="match status" value="1"/>
</dbReference>
<dbReference type="InterPro" id="IPR049470">
    <property type="entry name" value="TRM61_C"/>
</dbReference>
<sequence>MAKSSGGPSVGDPVLILLPDGSRRVVVLCEGGKTETKYGIVEHDSILKAGWGSQIRTSSGMTAWILKPSIYDLQLYFARRATQVIYPKDSSFMVTLSGIRAGSRVVEIGTGSGFLTMMLACAVWPTGKVYTFDCRRESLEIAKENLKLIECASVVELYELDARTGIPVEGVDAVFVDIADPWNVLEHAYTSLRDSGSLVVFVPTVNQVIKLLRENSNKRLFGDTRVFEIALREYQPEAEALRPYTTQVAHTGYILFMRKVQARHSY</sequence>
<feature type="binding site" evidence="5">
    <location>
        <position position="133"/>
    </location>
    <ligand>
        <name>S-adenosyl-L-methionine</name>
        <dbReference type="ChEBI" id="CHEBI:59789"/>
    </ligand>
</feature>
<dbReference type="InterPro" id="IPR029063">
    <property type="entry name" value="SAM-dependent_MTases_sf"/>
</dbReference>
<dbReference type="Gene3D" id="3.10.330.20">
    <property type="match status" value="1"/>
</dbReference>
<dbReference type="CDD" id="cd02440">
    <property type="entry name" value="AdoMet_MTases"/>
    <property type="match status" value="1"/>
</dbReference>
<dbReference type="GO" id="GO:0160107">
    <property type="term" value="F:tRNA (adenine(58)-N1)-methyltransferase activity"/>
    <property type="evidence" value="ECO:0007669"/>
    <property type="project" value="InterPro"/>
</dbReference>
<comment type="caution">
    <text evidence="7">The sequence shown here is derived from an EMBL/GenBank/DDBJ whole genome shotgun (WGS) entry which is preliminary data.</text>
</comment>
<feature type="binding site" evidence="5">
    <location>
        <begin position="112"/>
        <end position="115"/>
    </location>
    <ligand>
        <name>S-adenosyl-L-methionine</name>
        <dbReference type="ChEBI" id="CHEBI:59789"/>
    </ligand>
</feature>
<proteinExistence type="predicted"/>
<dbReference type="PANTHER" id="PTHR12133:SF1">
    <property type="entry name" value="TRNA (ADENINE(58)-N(1))-METHYLTRANSFERASE, MITOCHONDRIAL"/>
    <property type="match status" value="1"/>
</dbReference>
<organism evidence="7">
    <name type="scientific">Fervidicoccus fontis</name>
    <dbReference type="NCBI Taxonomy" id="683846"/>
    <lineage>
        <taxon>Archaea</taxon>
        <taxon>Thermoproteota</taxon>
        <taxon>Thermoprotei</taxon>
        <taxon>Fervidicoccales</taxon>
        <taxon>Fervidicoccaceae</taxon>
        <taxon>Fervidicoccus</taxon>
    </lineage>
</organism>
<evidence type="ECO:0000256" key="1">
    <source>
        <dbReference type="ARBA" id="ARBA00022603"/>
    </source>
</evidence>
<gene>
    <name evidence="7" type="ORF">ENM78_00960</name>
</gene>
<keyword evidence="3 5" id="KW-0949">S-adenosyl-L-methionine</keyword>
<dbReference type="EMBL" id="DRZC01000016">
    <property type="protein sequence ID" value="HHQ80025.1"/>
    <property type="molecule type" value="Genomic_DNA"/>
</dbReference>
<evidence type="ECO:0000259" key="6">
    <source>
        <dbReference type="Pfam" id="PF08704"/>
    </source>
</evidence>
<reference evidence="7" key="1">
    <citation type="journal article" date="2020" name="mSystems">
        <title>Genome- and Community-Level Interaction Insights into Carbon Utilization and Element Cycling Functions of Hydrothermarchaeota in Hydrothermal Sediment.</title>
        <authorList>
            <person name="Zhou Z."/>
            <person name="Liu Y."/>
            <person name="Xu W."/>
            <person name="Pan J."/>
            <person name="Luo Z.H."/>
            <person name="Li M."/>
        </authorList>
    </citation>
    <scope>NUCLEOTIDE SEQUENCE [LARGE SCALE GENOMIC DNA]</scope>
    <source>
        <strain evidence="7">SpSt-1116</strain>
    </source>
</reference>
<feature type="domain" description="tRNA (adenine(58)-N(1))-methyltransferase catalytic subunit TRM61 C-terminal" evidence="6">
    <location>
        <begin position="80"/>
        <end position="237"/>
    </location>
</feature>
<evidence type="ECO:0000256" key="4">
    <source>
        <dbReference type="ARBA" id="ARBA00022694"/>
    </source>
</evidence>
<keyword evidence="1 7" id="KW-0489">Methyltransferase</keyword>
<dbReference type="GO" id="GO:0030488">
    <property type="term" value="P:tRNA methylation"/>
    <property type="evidence" value="ECO:0007669"/>
    <property type="project" value="InterPro"/>
</dbReference>
<dbReference type="Gene3D" id="3.40.50.150">
    <property type="entry name" value="Vaccinia Virus protein VP39"/>
    <property type="match status" value="1"/>
</dbReference>
<evidence type="ECO:0000256" key="3">
    <source>
        <dbReference type="ARBA" id="ARBA00022691"/>
    </source>
</evidence>
<dbReference type="AlphaFoldDB" id="A0A7J3ZIU6"/>
<keyword evidence="4" id="KW-0819">tRNA processing</keyword>
<keyword evidence="2 7" id="KW-0808">Transferase</keyword>
<dbReference type="InterPro" id="IPR014816">
    <property type="entry name" value="tRNA_MeTrfase_Gcd14"/>
</dbReference>
<protein>
    <submittedName>
        <fullName evidence="7">tRNA (Adenine-N1)-methyltransferase</fullName>
    </submittedName>
</protein>
<evidence type="ECO:0000256" key="2">
    <source>
        <dbReference type="ARBA" id="ARBA00022679"/>
    </source>
</evidence>
<dbReference type="PROSITE" id="PS51620">
    <property type="entry name" value="SAM_TRM61"/>
    <property type="match status" value="1"/>
</dbReference>
<dbReference type="SUPFAM" id="SSF53335">
    <property type="entry name" value="S-adenosyl-L-methionine-dependent methyltransferases"/>
    <property type="match status" value="1"/>
</dbReference>
<evidence type="ECO:0000256" key="5">
    <source>
        <dbReference type="PIRSR" id="PIRSR017269-1"/>
    </source>
</evidence>